<organism evidence="3 4">
    <name type="scientific">Tricholomella constricta</name>
    <dbReference type="NCBI Taxonomy" id="117010"/>
    <lineage>
        <taxon>Eukaryota</taxon>
        <taxon>Fungi</taxon>
        <taxon>Dikarya</taxon>
        <taxon>Basidiomycota</taxon>
        <taxon>Agaricomycotina</taxon>
        <taxon>Agaricomycetes</taxon>
        <taxon>Agaricomycetidae</taxon>
        <taxon>Agaricales</taxon>
        <taxon>Tricholomatineae</taxon>
        <taxon>Lyophyllaceae</taxon>
        <taxon>Tricholomella</taxon>
    </lineage>
</organism>
<feature type="domain" description="DRBM" evidence="2">
    <location>
        <begin position="21"/>
        <end position="88"/>
    </location>
</feature>
<dbReference type="AlphaFoldDB" id="A0A8H5HII8"/>
<dbReference type="Pfam" id="PF00035">
    <property type="entry name" value="dsrm"/>
    <property type="match status" value="1"/>
</dbReference>
<keyword evidence="4" id="KW-1185">Reference proteome</keyword>
<dbReference type="Proteomes" id="UP000565441">
    <property type="component" value="Unassembled WGS sequence"/>
</dbReference>
<name>A0A8H5HII8_9AGAR</name>
<sequence>MNVDTNPTEEAANAHPSTRMHYRTELNNIAKRREYQLRYDVYFEGMPHMAVWHSVVFVNDKICGKGSGKTKGEAKENASKVAYDALEAEAFNDSEPGKKGKQKKTQRQATVEAAIMKRGIRETEIEMAGSQAKND</sequence>
<evidence type="ECO:0000256" key="1">
    <source>
        <dbReference type="PROSITE-ProRule" id="PRU00266"/>
    </source>
</evidence>
<dbReference type="PROSITE" id="PS50137">
    <property type="entry name" value="DS_RBD"/>
    <property type="match status" value="1"/>
</dbReference>
<dbReference type="SMART" id="SM00358">
    <property type="entry name" value="DSRM"/>
    <property type="match status" value="1"/>
</dbReference>
<dbReference type="Gene3D" id="3.30.160.20">
    <property type="match status" value="1"/>
</dbReference>
<proteinExistence type="predicted"/>
<dbReference type="SUPFAM" id="SSF54768">
    <property type="entry name" value="dsRNA-binding domain-like"/>
    <property type="match status" value="1"/>
</dbReference>
<accession>A0A8H5HII8</accession>
<protein>
    <recommendedName>
        <fullName evidence="2">DRBM domain-containing protein</fullName>
    </recommendedName>
</protein>
<dbReference type="OrthoDB" id="112668at2759"/>
<dbReference type="GO" id="GO:0003723">
    <property type="term" value="F:RNA binding"/>
    <property type="evidence" value="ECO:0007669"/>
    <property type="project" value="UniProtKB-UniRule"/>
</dbReference>
<reference evidence="3 4" key="1">
    <citation type="journal article" date="2020" name="ISME J.">
        <title>Uncovering the hidden diversity of litter-decomposition mechanisms in mushroom-forming fungi.</title>
        <authorList>
            <person name="Floudas D."/>
            <person name="Bentzer J."/>
            <person name="Ahren D."/>
            <person name="Johansson T."/>
            <person name="Persson P."/>
            <person name="Tunlid A."/>
        </authorList>
    </citation>
    <scope>NUCLEOTIDE SEQUENCE [LARGE SCALE GENOMIC DNA]</scope>
    <source>
        <strain evidence="3 4">CBS 661.87</strain>
    </source>
</reference>
<dbReference type="EMBL" id="JAACJP010000006">
    <property type="protein sequence ID" value="KAF5383580.1"/>
    <property type="molecule type" value="Genomic_DNA"/>
</dbReference>
<keyword evidence="1" id="KW-0694">RNA-binding</keyword>
<evidence type="ECO:0000313" key="4">
    <source>
        <dbReference type="Proteomes" id="UP000565441"/>
    </source>
</evidence>
<dbReference type="InterPro" id="IPR014720">
    <property type="entry name" value="dsRBD_dom"/>
</dbReference>
<evidence type="ECO:0000313" key="3">
    <source>
        <dbReference type="EMBL" id="KAF5383580.1"/>
    </source>
</evidence>
<evidence type="ECO:0000259" key="2">
    <source>
        <dbReference type="PROSITE" id="PS50137"/>
    </source>
</evidence>
<comment type="caution">
    <text evidence="3">The sequence shown here is derived from an EMBL/GenBank/DDBJ whole genome shotgun (WGS) entry which is preliminary data.</text>
</comment>
<gene>
    <name evidence="3" type="ORF">D9615_003701</name>
</gene>